<reference evidence="1" key="2">
    <citation type="submission" date="2020-09" db="EMBL/GenBank/DDBJ databases">
        <authorList>
            <person name="Sun Q."/>
            <person name="Zhou Y."/>
        </authorList>
    </citation>
    <scope>NUCLEOTIDE SEQUENCE</scope>
    <source>
        <strain evidence="1">CGMCC 1.15447</strain>
    </source>
</reference>
<reference evidence="1" key="1">
    <citation type="journal article" date="2014" name="Int. J. Syst. Evol. Microbiol.">
        <title>Complete genome sequence of Corynebacterium casei LMG S-19264T (=DSM 44701T), isolated from a smear-ripened cheese.</title>
        <authorList>
            <consortium name="US DOE Joint Genome Institute (JGI-PGF)"/>
            <person name="Walter F."/>
            <person name="Albersmeier A."/>
            <person name="Kalinowski J."/>
            <person name="Ruckert C."/>
        </authorList>
    </citation>
    <scope>NUCLEOTIDE SEQUENCE</scope>
    <source>
        <strain evidence="1">CGMCC 1.15447</strain>
    </source>
</reference>
<dbReference type="AlphaFoldDB" id="A0A916RSZ8"/>
<accession>A0A916RSZ8</accession>
<organism evidence="1 2">
    <name type="scientific">Edaphobacter acidisoli</name>
    <dbReference type="NCBI Taxonomy" id="2040573"/>
    <lineage>
        <taxon>Bacteria</taxon>
        <taxon>Pseudomonadati</taxon>
        <taxon>Acidobacteriota</taxon>
        <taxon>Terriglobia</taxon>
        <taxon>Terriglobales</taxon>
        <taxon>Acidobacteriaceae</taxon>
        <taxon>Edaphobacter</taxon>
    </lineage>
</organism>
<dbReference type="EMBL" id="BMJB01000001">
    <property type="protein sequence ID" value="GGA68813.1"/>
    <property type="molecule type" value="Genomic_DNA"/>
</dbReference>
<gene>
    <name evidence="1" type="ORF">GCM10011507_20340</name>
</gene>
<keyword evidence="2" id="KW-1185">Reference proteome</keyword>
<evidence type="ECO:0000313" key="2">
    <source>
        <dbReference type="Proteomes" id="UP000648801"/>
    </source>
</evidence>
<comment type="caution">
    <text evidence="1">The sequence shown here is derived from an EMBL/GenBank/DDBJ whole genome shotgun (WGS) entry which is preliminary data.</text>
</comment>
<dbReference type="RefSeq" id="WP_188759186.1">
    <property type="nucleotide sequence ID" value="NZ_BMJB01000001.1"/>
</dbReference>
<sequence length="88" mass="10169">MSYSENYECDVCGDQKGEEGDWWLAWVDCFQGSKPEDNQPLIKLTRWEPHQARTDGVKHLCGARCAGMLLDRWMNEQHADPDAHCETK</sequence>
<evidence type="ECO:0000313" key="1">
    <source>
        <dbReference type="EMBL" id="GGA68813.1"/>
    </source>
</evidence>
<protein>
    <submittedName>
        <fullName evidence="1">Uncharacterized protein</fullName>
    </submittedName>
</protein>
<proteinExistence type="predicted"/>
<name>A0A916RSZ8_9BACT</name>
<dbReference type="Proteomes" id="UP000648801">
    <property type="component" value="Unassembled WGS sequence"/>
</dbReference>